<proteinExistence type="predicted"/>
<reference evidence="1 2" key="1">
    <citation type="submission" date="2016-02" db="EMBL/GenBank/DDBJ databases">
        <authorList>
            <person name="Wen L."/>
            <person name="He K."/>
            <person name="Yang H."/>
        </authorList>
    </citation>
    <scope>NUCLEOTIDE SEQUENCE [LARGE SCALE GENOMIC DNA]</scope>
    <source>
        <strain evidence="1 2">KLE1704</strain>
    </source>
</reference>
<protein>
    <submittedName>
        <fullName evidence="1">Uncharacterized protein</fullName>
    </submittedName>
</protein>
<gene>
    <name evidence="1" type="ORF">HMPREF2531_01206</name>
</gene>
<dbReference type="EMBL" id="LTDF01000050">
    <property type="protein sequence ID" value="KXT53799.1"/>
    <property type="molecule type" value="Genomic_DNA"/>
</dbReference>
<comment type="caution">
    <text evidence="1">The sequence shown here is derived from an EMBL/GenBank/DDBJ whole genome shotgun (WGS) entry which is preliminary data.</text>
</comment>
<organism evidence="1">
    <name type="scientific">Bacteroides intestinalis</name>
    <dbReference type="NCBI Taxonomy" id="329854"/>
    <lineage>
        <taxon>Bacteria</taxon>
        <taxon>Pseudomonadati</taxon>
        <taxon>Bacteroidota</taxon>
        <taxon>Bacteroidia</taxon>
        <taxon>Bacteroidales</taxon>
        <taxon>Bacteroidaceae</taxon>
        <taxon>Bacteroides</taxon>
    </lineage>
</organism>
<name>A0A139LQT1_9BACE</name>
<dbReference type="AlphaFoldDB" id="A0A139LQT1"/>
<dbReference type="Proteomes" id="UP000070319">
    <property type="component" value="Unassembled WGS sequence"/>
</dbReference>
<dbReference type="PATRIC" id="fig|329854.7.peg.1219"/>
<sequence length="39" mass="4541">MDIAILLLKGGYSEYFDKPSIIRLLGKIPFLRRFSQIVE</sequence>
<accession>A0A139LQT1</accession>
<evidence type="ECO:0000313" key="2">
    <source>
        <dbReference type="Proteomes" id="UP000070319"/>
    </source>
</evidence>
<evidence type="ECO:0000313" key="1">
    <source>
        <dbReference type="EMBL" id="KXT53799.1"/>
    </source>
</evidence>